<comment type="caution">
    <text evidence="3">The sequence shown here is derived from an EMBL/GenBank/DDBJ whole genome shotgun (WGS) entry which is preliminary data.</text>
</comment>
<evidence type="ECO:0000256" key="2">
    <source>
        <dbReference type="SAM" id="SignalP"/>
    </source>
</evidence>
<proteinExistence type="predicted"/>
<dbReference type="EMBL" id="SDEE01000098">
    <property type="protein sequence ID" value="RXW21703.1"/>
    <property type="molecule type" value="Genomic_DNA"/>
</dbReference>
<reference evidence="3 4" key="1">
    <citation type="submission" date="2019-01" db="EMBL/GenBank/DDBJ databases">
        <title>Draft genome sequence of Psathyrella aberdarensis IHI B618.</title>
        <authorList>
            <person name="Buettner E."/>
            <person name="Kellner H."/>
        </authorList>
    </citation>
    <scope>NUCLEOTIDE SEQUENCE [LARGE SCALE GENOMIC DNA]</scope>
    <source>
        <strain evidence="3 4">IHI B618</strain>
    </source>
</reference>
<dbReference type="AlphaFoldDB" id="A0A4Q2DNR8"/>
<keyword evidence="1" id="KW-1133">Transmembrane helix</keyword>
<protein>
    <submittedName>
        <fullName evidence="3">Uncharacterized protein</fullName>
    </submittedName>
</protein>
<dbReference type="OrthoDB" id="2818001at2759"/>
<name>A0A4Q2DNR8_9AGAR</name>
<dbReference type="Proteomes" id="UP000290288">
    <property type="component" value="Unassembled WGS sequence"/>
</dbReference>
<feature type="chain" id="PRO_5020929518" evidence="2">
    <location>
        <begin position="20"/>
        <end position="180"/>
    </location>
</feature>
<sequence length="180" mass="19274">MKSFSALLILALAPVISLALVLPNADTASFYLVAVSLGTSSVVPVLFDSGSGAVTLSGSPGFPAQNYFYQGHLRCSVDRTGDPNYRAYISNAFTDTGSCATYGKLGYLQGEFTSTNKCATYPNFQLQANSQSAQLGSRLMINNVGGFFACGPDQEIWYKQNEQDGPTNCMPFDLYTVPVV</sequence>
<feature type="signal peptide" evidence="2">
    <location>
        <begin position="1"/>
        <end position="19"/>
    </location>
</feature>
<feature type="transmembrane region" description="Helical" evidence="1">
    <location>
        <begin position="29"/>
        <end position="47"/>
    </location>
</feature>
<organism evidence="3 4">
    <name type="scientific">Candolleomyces aberdarensis</name>
    <dbReference type="NCBI Taxonomy" id="2316362"/>
    <lineage>
        <taxon>Eukaryota</taxon>
        <taxon>Fungi</taxon>
        <taxon>Dikarya</taxon>
        <taxon>Basidiomycota</taxon>
        <taxon>Agaricomycotina</taxon>
        <taxon>Agaricomycetes</taxon>
        <taxon>Agaricomycetidae</taxon>
        <taxon>Agaricales</taxon>
        <taxon>Agaricineae</taxon>
        <taxon>Psathyrellaceae</taxon>
        <taxon>Candolleomyces</taxon>
    </lineage>
</organism>
<evidence type="ECO:0000256" key="1">
    <source>
        <dbReference type="SAM" id="Phobius"/>
    </source>
</evidence>
<keyword evidence="4" id="KW-1185">Reference proteome</keyword>
<keyword evidence="1" id="KW-0472">Membrane</keyword>
<gene>
    <name evidence="3" type="ORF">EST38_g4145</name>
</gene>
<evidence type="ECO:0000313" key="4">
    <source>
        <dbReference type="Proteomes" id="UP000290288"/>
    </source>
</evidence>
<keyword evidence="1" id="KW-0812">Transmembrane</keyword>
<accession>A0A4Q2DNR8</accession>
<evidence type="ECO:0000313" key="3">
    <source>
        <dbReference type="EMBL" id="RXW21703.1"/>
    </source>
</evidence>
<keyword evidence="2" id="KW-0732">Signal</keyword>